<name>A0A834FE15_ORYME</name>
<dbReference type="AlphaFoldDB" id="A0A834FE15"/>
<evidence type="ECO:0000256" key="1">
    <source>
        <dbReference type="SAM" id="MobiDB-lite"/>
    </source>
</evidence>
<gene>
    <name evidence="2" type="ORF">FQA47_006803</name>
</gene>
<evidence type="ECO:0000313" key="3">
    <source>
        <dbReference type="Proteomes" id="UP000646548"/>
    </source>
</evidence>
<accession>A0A834FE15</accession>
<organism evidence="2 3">
    <name type="scientific">Oryzias melastigma</name>
    <name type="common">Marine medaka</name>
    <dbReference type="NCBI Taxonomy" id="30732"/>
    <lineage>
        <taxon>Eukaryota</taxon>
        <taxon>Metazoa</taxon>
        <taxon>Chordata</taxon>
        <taxon>Craniata</taxon>
        <taxon>Vertebrata</taxon>
        <taxon>Euteleostomi</taxon>
        <taxon>Actinopterygii</taxon>
        <taxon>Neopterygii</taxon>
        <taxon>Teleostei</taxon>
        <taxon>Neoteleostei</taxon>
        <taxon>Acanthomorphata</taxon>
        <taxon>Ovalentaria</taxon>
        <taxon>Atherinomorphae</taxon>
        <taxon>Beloniformes</taxon>
        <taxon>Adrianichthyidae</taxon>
        <taxon>Oryziinae</taxon>
        <taxon>Oryzias</taxon>
    </lineage>
</organism>
<proteinExistence type="predicted"/>
<feature type="region of interest" description="Disordered" evidence="1">
    <location>
        <begin position="1"/>
        <end position="26"/>
    </location>
</feature>
<dbReference type="Proteomes" id="UP000646548">
    <property type="component" value="Unassembled WGS sequence"/>
</dbReference>
<sequence>MPERTPGSSYCARWFRTPPRAPQRRTASTLQLAAGGEMNLRFPHMCTARIMRDPPAFSAAAMNERMNAHQIQPNVS</sequence>
<evidence type="ECO:0000313" key="2">
    <source>
        <dbReference type="EMBL" id="KAF6731181.1"/>
    </source>
</evidence>
<protein>
    <submittedName>
        <fullName evidence="2">Uncharacterized protein</fullName>
    </submittedName>
</protein>
<comment type="caution">
    <text evidence="2">The sequence shown here is derived from an EMBL/GenBank/DDBJ whole genome shotgun (WGS) entry which is preliminary data.</text>
</comment>
<reference evidence="2" key="1">
    <citation type="journal article" name="BMC Genomics">
        <title>Long-read sequencing and de novo genome assembly of marine medaka (Oryzias melastigma).</title>
        <authorList>
            <person name="Liang P."/>
            <person name="Saqib H.S.A."/>
            <person name="Ni X."/>
            <person name="Shen Y."/>
        </authorList>
    </citation>
    <scope>NUCLEOTIDE SEQUENCE</scope>
    <source>
        <strain evidence="2">Bigg-433</strain>
    </source>
</reference>
<dbReference type="EMBL" id="WKFB01000218">
    <property type="protein sequence ID" value="KAF6731181.1"/>
    <property type="molecule type" value="Genomic_DNA"/>
</dbReference>